<name>A0A5B1BKK3_MYCSI</name>
<evidence type="ECO:0000256" key="1">
    <source>
        <dbReference type="SAM" id="MobiDB-lite"/>
    </source>
</evidence>
<dbReference type="AlphaFoldDB" id="A0A5B1BKK3"/>
<evidence type="ECO:0000313" key="2">
    <source>
        <dbReference type="EMBL" id="KAA1248395.1"/>
    </source>
</evidence>
<accession>A0A5B1BKK3</accession>
<protein>
    <recommendedName>
        <fullName evidence="4">Scaffolding protein</fullName>
    </recommendedName>
</protein>
<gene>
    <name evidence="2" type="ORF">F0Q45_20845</name>
</gene>
<feature type="compositionally biased region" description="Acidic residues" evidence="1">
    <location>
        <begin position="14"/>
        <end position="28"/>
    </location>
</feature>
<keyword evidence="3" id="KW-1185">Reference proteome</keyword>
<sequence>MTETTDTAAAIESTGDEEPTPPADDTEAHEDGQENREAAKYRHRAKAAEAERDRLAERVTVLQRAEVERLAAAKLADGQDVWRDGAELAGLLDDNGDVDPSKVDQLITSLVDAHQHWRKLAPAAPPASTVTSDGKITGDTQPKFVDAFRPRSG</sequence>
<dbReference type="EMBL" id="VTZN01000165">
    <property type="protein sequence ID" value="KAA1248395.1"/>
    <property type="molecule type" value="Genomic_DNA"/>
</dbReference>
<feature type="compositionally biased region" description="Polar residues" evidence="1">
    <location>
        <begin position="128"/>
        <end position="140"/>
    </location>
</feature>
<comment type="caution">
    <text evidence="2">The sequence shown here is derived from an EMBL/GenBank/DDBJ whole genome shotgun (WGS) entry which is preliminary data.</text>
</comment>
<dbReference type="OrthoDB" id="4741461at2"/>
<reference evidence="2 3" key="1">
    <citation type="submission" date="2019-09" db="EMBL/GenBank/DDBJ databases">
        <title>Report of infection by Mycobacterium simiae a patient suffering from pulmonary tuberculosis.</title>
        <authorList>
            <person name="Mohanty P.S."/>
            <person name="Bansal A.K."/>
            <person name="Singh H."/>
            <person name="Sharma S."/>
            <person name="Patil S.A."/>
            <person name="Upadhaya P."/>
            <person name="Singh P.K."/>
            <person name="Kumar D."/>
            <person name="Kumar S."/>
            <person name="Singh R.K."/>
            <person name="Chaudhary B."/>
        </authorList>
    </citation>
    <scope>NUCLEOTIDE SEQUENCE [LARGE SCALE GENOMIC DNA]</scope>
    <source>
        <strain evidence="2 3">JAL-560-SIM</strain>
    </source>
</reference>
<proteinExistence type="predicted"/>
<evidence type="ECO:0008006" key="4">
    <source>
        <dbReference type="Google" id="ProtNLM"/>
    </source>
</evidence>
<feature type="compositionally biased region" description="Basic and acidic residues" evidence="1">
    <location>
        <begin position="29"/>
        <end position="55"/>
    </location>
</feature>
<dbReference type="RefSeq" id="WP_149655751.1">
    <property type="nucleotide sequence ID" value="NZ_VTZN01000165.1"/>
</dbReference>
<organism evidence="2 3">
    <name type="scientific">Mycobacterium simiae</name>
    <name type="common">Mycobacterium habana</name>
    <dbReference type="NCBI Taxonomy" id="1784"/>
    <lineage>
        <taxon>Bacteria</taxon>
        <taxon>Bacillati</taxon>
        <taxon>Actinomycetota</taxon>
        <taxon>Actinomycetes</taxon>
        <taxon>Mycobacteriales</taxon>
        <taxon>Mycobacteriaceae</taxon>
        <taxon>Mycobacterium</taxon>
        <taxon>Mycobacterium simiae complex</taxon>
    </lineage>
</organism>
<feature type="region of interest" description="Disordered" evidence="1">
    <location>
        <begin position="121"/>
        <end position="153"/>
    </location>
</feature>
<dbReference type="Proteomes" id="UP000324701">
    <property type="component" value="Unassembled WGS sequence"/>
</dbReference>
<evidence type="ECO:0000313" key="3">
    <source>
        <dbReference type="Proteomes" id="UP000324701"/>
    </source>
</evidence>
<feature type="region of interest" description="Disordered" evidence="1">
    <location>
        <begin position="1"/>
        <end position="55"/>
    </location>
</feature>